<reference evidence="2" key="1">
    <citation type="submission" date="2021-01" db="EMBL/GenBank/DDBJ databases">
        <title>A chromosome-scale assembly of European eel, Anguilla anguilla.</title>
        <authorList>
            <person name="Henkel C."/>
            <person name="Jong-Raadsen S.A."/>
            <person name="Dufour S."/>
            <person name="Weltzien F.-A."/>
            <person name="Palstra A.P."/>
            <person name="Pelster B."/>
            <person name="Spaink H.P."/>
            <person name="Van Den Thillart G.E."/>
            <person name="Jansen H."/>
            <person name="Zahm M."/>
            <person name="Klopp C."/>
            <person name="Cedric C."/>
            <person name="Louis A."/>
            <person name="Berthelot C."/>
            <person name="Parey E."/>
            <person name="Roest Crollius H."/>
            <person name="Montfort J."/>
            <person name="Robinson-Rechavi M."/>
            <person name="Bucao C."/>
            <person name="Bouchez O."/>
            <person name="Gislard M."/>
            <person name="Lluch J."/>
            <person name="Milhes M."/>
            <person name="Lampietro C."/>
            <person name="Lopez Roques C."/>
            <person name="Donnadieu C."/>
            <person name="Braasch I."/>
            <person name="Desvignes T."/>
            <person name="Postlethwait J."/>
            <person name="Bobe J."/>
            <person name="Guiguen Y."/>
            <person name="Dirks R."/>
        </authorList>
    </citation>
    <scope>NUCLEOTIDE SEQUENCE</scope>
    <source>
        <strain evidence="2">Tag_6206</strain>
        <tissue evidence="2">Liver</tissue>
    </source>
</reference>
<proteinExistence type="predicted"/>
<keyword evidence="3" id="KW-1185">Reference proteome</keyword>
<sequence length="71" mass="7609">MGVQQMDPRAGPGVPETVRIDGRAEPECRDVWRSVDTPAPAALVGMSVTAFTLLKPASVRALKIHESLPNN</sequence>
<evidence type="ECO:0000313" key="3">
    <source>
        <dbReference type="Proteomes" id="UP001044222"/>
    </source>
</evidence>
<dbReference type="EMBL" id="JAFIRN010000008">
    <property type="protein sequence ID" value="KAG5843315.1"/>
    <property type="molecule type" value="Genomic_DNA"/>
</dbReference>
<dbReference type="AlphaFoldDB" id="A0A9D3RUD0"/>
<dbReference type="Proteomes" id="UP001044222">
    <property type="component" value="Chromosome 8"/>
</dbReference>
<organism evidence="2 3">
    <name type="scientific">Anguilla anguilla</name>
    <name type="common">European freshwater eel</name>
    <name type="synonym">Muraena anguilla</name>
    <dbReference type="NCBI Taxonomy" id="7936"/>
    <lineage>
        <taxon>Eukaryota</taxon>
        <taxon>Metazoa</taxon>
        <taxon>Chordata</taxon>
        <taxon>Craniata</taxon>
        <taxon>Vertebrata</taxon>
        <taxon>Euteleostomi</taxon>
        <taxon>Actinopterygii</taxon>
        <taxon>Neopterygii</taxon>
        <taxon>Teleostei</taxon>
        <taxon>Anguilliformes</taxon>
        <taxon>Anguillidae</taxon>
        <taxon>Anguilla</taxon>
    </lineage>
</organism>
<comment type="caution">
    <text evidence="2">The sequence shown here is derived from an EMBL/GenBank/DDBJ whole genome shotgun (WGS) entry which is preliminary data.</text>
</comment>
<gene>
    <name evidence="2" type="ORF">ANANG_G00149490</name>
</gene>
<evidence type="ECO:0000313" key="2">
    <source>
        <dbReference type="EMBL" id="KAG5843315.1"/>
    </source>
</evidence>
<name>A0A9D3RUD0_ANGAN</name>
<evidence type="ECO:0000256" key="1">
    <source>
        <dbReference type="SAM" id="MobiDB-lite"/>
    </source>
</evidence>
<accession>A0A9D3RUD0</accession>
<protein>
    <submittedName>
        <fullName evidence="2">Uncharacterized protein</fullName>
    </submittedName>
</protein>
<feature type="region of interest" description="Disordered" evidence="1">
    <location>
        <begin position="1"/>
        <end position="22"/>
    </location>
</feature>